<keyword evidence="2" id="KW-1185">Reference proteome</keyword>
<proteinExistence type="predicted"/>
<name>A0AAV5JHM7_9ROSI</name>
<dbReference type="AlphaFoldDB" id="A0AAV5JHM7"/>
<protein>
    <submittedName>
        <fullName evidence="1">Uncharacterized protein</fullName>
    </submittedName>
</protein>
<dbReference type="Proteomes" id="UP001054252">
    <property type="component" value="Unassembled WGS sequence"/>
</dbReference>
<gene>
    <name evidence="1" type="ORF">SLEP1_g22162</name>
</gene>
<comment type="caution">
    <text evidence="1">The sequence shown here is derived from an EMBL/GenBank/DDBJ whole genome shotgun (WGS) entry which is preliminary data.</text>
</comment>
<evidence type="ECO:0000313" key="1">
    <source>
        <dbReference type="EMBL" id="GKV10852.1"/>
    </source>
</evidence>
<evidence type="ECO:0000313" key="2">
    <source>
        <dbReference type="Proteomes" id="UP001054252"/>
    </source>
</evidence>
<sequence length="58" mass="6188">MTGEGEDDDWQRRGRSALLMEGGGKRRRAEIGEVVVESSTAGIGKAVDRRLEAANEGG</sequence>
<organism evidence="1 2">
    <name type="scientific">Rubroshorea leprosula</name>
    <dbReference type="NCBI Taxonomy" id="152421"/>
    <lineage>
        <taxon>Eukaryota</taxon>
        <taxon>Viridiplantae</taxon>
        <taxon>Streptophyta</taxon>
        <taxon>Embryophyta</taxon>
        <taxon>Tracheophyta</taxon>
        <taxon>Spermatophyta</taxon>
        <taxon>Magnoliopsida</taxon>
        <taxon>eudicotyledons</taxon>
        <taxon>Gunneridae</taxon>
        <taxon>Pentapetalae</taxon>
        <taxon>rosids</taxon>
        <taxon>malvids</taxon>
        <taxon>Malvales</taxon>
        <taxon>Dipterocarpaceae</taxon>
        <taxon>Rubroshorea</taxon>
    </lineage>
</organism>
<reference evidence="1 2" key="1">
    <citation type="journal article" date="2021" name="Commun. Biol.">
        <title>The genome of Shorea leprosula (Dipterocarpaceae) highlights the ecological relevance of drought in aseasonal tropical rainforests.</title>
        <authorList>
            <person name="Ng K.K.S."/>
            <person name="Kobayashi M.J."/>
            <person name="Fawcett J.A."/>
            <person name="Hatakeyama M."/>
            <person name="Paape T."/>
            <person name="Ng C.H."/>
            <person name="Ang C.C."/>
            <person name="Tnah L.H."/>
            <person name="Lee C.T."/>
            <person name="Nishiyama T."/>
            <person name="Sese J."/>
            <person name="O'Brien M.J."/>
            <person name="Copetti D."/>
            <person name="Mohd Noor M.I."/>
            <person name="Ong R.C."/>
            <person name="Putra M."/>
            <person name="Sireger I.Z."/>
            <person name="Indrioko S."/>
            <person name="Kosugi Y."/>
            <person name="Izuno A."/>
            <person name="Isagi Y."/>
            <person name="Lee S.L."/>
            <person name="Shimizu K.K."/>
        </authorList>
    </citation>
    <scope>NUCLEOTIDE SEQUENCE [LARGE SCALE GENOMIC DNA]</scope>
    <source>
        <strain evidence="1">214</strain>
    </source>
</reference>
<accession>A0AAV5JHM7</accession>
<dbReference type="EMBL" id="BPVZ01000033">
    <property type="protein sequence ID" value="GKV10852.1"/>
    <property type="molecule type" value="Genomic_DNA"/>
</dbReference>